<proteinExistence type="predicted"/>
<evidence type="ECO:0000313" key="2">
    <source>
        <dbReference type="Proteomes" id="UP000281553"/>
    </source>
</evidence>
<organism evidence="1 2">
    <name type="scientific">Dibothriocephalus latus</name>
    <name type="common">Fish tapeworm</name>
    <name type="synonym">Diphyllobothrium latum</name>
    <dbReference type="NCBI Taxonomy" id="60516"/>
    <lineage>
        <taxon>Eukaryota</taxon>
        <taxon>Metazoa</taxon>
        <taxon>Spiralia</taxon>
        <taxon>Lophotrochozoa</taxon>
        <taxon>Platyhelminthes</taxon>
        <taxon>Cestoda</taxon>
        <taxon>Eucestoda</taxon>
        <taxon>Diphyllobothriidea</taxon>
        <taxon>Diphyllobothriidae</taxon>
        <taxon>Dibothriocephalus</taxon>
    </lineage>
</organism>
<sequence length="90" mass="10559">MQDASDLQTAFTKLEAMWGGKENIFLRRHRFCQMRQESSQYIGDFIINLTLVVQDCRYTEIAAPKFEEAVLLQQLMVGLRDEVLSEKDYH</sequence>
<evidence type="ECO:0008006" key="3">
    <source>
        <dbReference type="Google" id="ProtNLM"/>
    </source>
</evidence>
<dbReference type="EMBL" id="UYRU01095509">
    <property type="protein sequence ID" value="VDN39439.1"/>
    <property type="molecule type" value="Genomic_DNA"/>
</dbReference>
<accession>A0A3P7RFD2</accession>
<keyword evidence="2" id="KW-1185">Reference proteome</keyword>
<reference evidence="1 2" key="1">
    <citation type="submission" date="2018-11" db="EMBL/GenBank/DDBJ databases">
        <authorList>
            <consortium name="Pathogen Informatics"/>
        </authorList>
    </citation>
    <scope>NUCLEOTIDE SEQUENCE [LARGE SCALE GENOMIC DNA]</scope>
</reference>
<protein>
    <recommendedName>
        <fullName evidence="3">Retrotransposon gag domain-containing protein</fullName>
    </recommendedName>
</protein>
<evidence type="ECO:0000313" key="1">
    <source>
        <dbReference type="EMBL" id="VDN39439.1"/>
    </source>
</evidence>
<dbReference type="OrthoDB" id="775972at2759"/>
<dbReference type="Proteomes" id="UP000281553">
    <property type="component" value="Unassembled WGS sequence"/>
</dbReference>
<gene>
    <name evidence="1" type="ORF">DILT_LOCUS17876</name>
</gene>
<name>A0A3P7RFD2_DIBLA</name>
<dbReference type="AlphaFoldDB" id="A0A3P7RFD2"/>